<evidence type="ECO:0000256" key="1">
    <source>
        <dbReference type="SAM" id="SignalP"/>
    </source>
</evidence>
<evidence type="ECO:0000313" key="4">
    <source>
        <dbReference type="Proteomes" id="UP001238163"/>
    </source>
</evidence>
<sequence>MLKTVLGALFIAALSLSAQPRVVATRFAAPDLPVADAVFVPPAEVAAGSDCAPALQRAIDDLAARGGGTLFLPAARYAINSPIVVKEGVVLRGDNPRPAAAEFGTLFVIRHEQAGEATPPTFGLQRGSGLRELVFWYPEQRLDTPRPYPWTIATTAAHAGNNQSIINCTLVNPYRAIKIGDHFNELHTIRNVRLSPLHTGIEIDSVTDIGRLDNVRIDLAVWTASGLPGAPPTADNATEPPLARLGVTGVDIGRSDWEYIYDLQIRGVATGLRFRKGLRGSTNAVMAYCRIDDCDTALELNELNGVGLSAYNCDFSGRKHAVLGSERFTTVVQFHSCRFSSPARAIQLSGGGTLSNQRCQLLSGSCQADAGQLVMIQCDADAYKPQITFGAAVKRWRVLGGTLALSGQVQNLAAQADWVLAPIPDALQTPALPPLCPPGHDRHMSFPADTPLVLVTDFGADSALEDNGPAFQRALDHAGSLGRPVVVYAPAGLYAFRSDLLIPSQVELRGSFAVPHHTVSAGTVLMINHGQGDDAGRPFLSLQSQAGLRGLTCWYPQQRASAPVPYPWTIRTLGPQCWLVDVTVGNAWQAADMASHDATGTIVDYLAGAMFRRGIAIASADNTQIRDLQFNPHYANRLHASLPRAEQPNRETIQACIDFQRANLEGITIRDSRDLLLRGNFLYAAKDGIAFRGHCQADILMQGVDTAWHAAVLANDSADTSLRFALAQLVPLGNQNIAAIVSTSDFAGEAIFLNSQFWAGNGTAQLDGPGRIRLEQFNSLTGPVVVNNGHCHLSTALLNNSVKGKVVASGQQQSLSMLAPISSRGAFPYEVPAGSPLRVFAMSNQLPPILPENADALPTSFHSDCENADQPPFTADTIATPGGGRRNVRDLNCRIVARDDAQSGRHAIILQGVADSPDYAFAYCQLYNGPIAVMPDTVLSYWIKPLSQLGLCSGIDLSFTNGMVLRDMGVKDSLGRSTHVSTPKGPINQWTQVSVNLGQSSACGLVIDKIMLAYDSRQGSGDIAVLVDDIAITTTLPPACWHTQISPPSGSYPAGTSVSIDNPSGLPIHYTLDGSNPTAQSPAFHGSLTLPAGSCEFRCAFIITDNADNANNAKAAVMARFYIITP</sequence>
<dbReference type="SUPFAM" id="SSF51126">
    <property type="entry name" value="Pectin lyase-like"/>
    <property type="match status" value="2"/>
</dbReference>
<proteinExistence type="predicted"/>
<dbReference type="Pfam" id="PF13290">
    <property type="entry name" value="CHB_HEX_C_1"/>
    <property type="match status" value="1"/>
</dbReference>
<gene>
    <name evidence="3" type="ORF">J3R75_003835</name>
</gene>
<evidence type="ECO:0000259" key="2">
    <source>
        <dbReference type="Pfam" id="PF13290"/>
    </source>
</evidence>
<feature type="domain" description="GH29D-like beta-sandwich" evidence="2">
    <location>
        <begin position="1047"/>
        <end position="1097"/>
    </location>
</feature>
<dbReference type="EMBL" id="JAUSVL010000001">
    <property type="protein sequence ID" value="MDQ0291728.1"/>
    <property type="molecule type" value="Genomic_DNA"/>
</dbReference>
<protein>
    <recommendedName>
        <fullName evidence="2">GH29D-like beta-sandwich domain-containing protein</fullName>
    </recommendedName>
</protein>
<dbReference type="AlphaFoldDB" id="A0AAE3VK91"/>
<feature type="signal peptide" evidence="1">
    <location>
        <begin position="1"/>
        <end position="18"/>
    </location>
</feature>
<comment type="caution">
    <text evidence="3">The sequence shown here is derived from an EMBL/GenBank/DDBJ whole genome shotgun (WGS) entry which is preliminary data.</text>
</comment>
<evidence type="ECO:0000313" key="3">
    <source>
        <dbReference type="EMBL" id="MDQ0291728.1"/>
    </source>
</evidence>
<organism evidence="3 4">
    <name type="scientific">Oligosphaera ethanolica</name>
    <dbReference type="NCBI Taxonomy" id="760260"/>
    <lineage>
        <taxon>Bacteria</taxon>
        <taxon>Pseudomonadati</taxon>
        <taxon>Lentisphaerota</taxon>
        <taxon>Oligosphaeria</taxon>
        <taxon>Oligosphaerales</taxon>
        <taxon>Oligosphaeraceae</taxon>
        <taxon>Oligosphaera</taxon>
    </lineage>
</organism>
<dbReference type="RefSeq" id="WP_307264946.1">
    <property type="nucleotide sequence ID" value="NZ_JAUSVL010000001.1"/>
</dbReference>
<dbReference type="InterPro" id="IPR059177">
    <property type="entry name" value="GH29D-like_dom"/>
</dbReference>
<keyword evidence="1" id="KW-0732">Signal</keyword>
<reference evidence="3" key="1">
    <citation type="submission" date="2023-07" db="EMBL/GenBank/DDBJ databases">
        <title>Genomic Encyclopedia of Type Strains, Phase IV (KMG-IV): sequencing the most valuable type-strain genomes for metagenomic binning, comparative biology and taxonomic classification.</title>
        <authorList>
            <person name="Goeker M."/>
        </authorList>
    </citation>
    <scope>NUCLEOTIDE SEQUENCE</scope>
    <source>
        <strain evidence="3">DSM 24202</strain>
    </source>
</reference>
<accession>A0AAE3VK91</accession>
<dbReference type="InterPro" id="IPR012334">
    <property type="entry name" value="Pectin_lyas_fold"/>
</dbReference>
<feature type="chain" id="PRO_5042239737" description="GH29D-like beta-sandwich domain-containing protein" evidence="1">
    <location>
        <begin position="19"/>
        <end position="1126"/>
    </location>
</feature>
<dbReference type="Proteomes" id="UP001238163">
    <property type="component" value="Unassembled WGS sequence"/>
</dbReference>
<keyword evidence="4" id="KW-1185">Reference proteome</keyword>
<dbReference type="Gene3D" id="2.160.20.10">
    <property type="entry name" value="Single-stranded right-handed beta-helix, Pectin lyase-like"/>
    <property type="match status" value="2"/>
</dbReference>
<dbReference type="InterPro" id="IPR011050">
    <property type="entry name" value="Pectin_lyase_fold/virulence"/>
</dbReference>
<name>A0AAE3VK91_9BACT</name>